<reference evidence="3 4" key="1">
    <citation type="submission" date="2024-04" db="EMBL/GenBank/DDBJ databases">
        <title>Defined microbial consortia suppress multidrug-resistant proinflammatory Enterobacteriaceae via ecological control.</title>
        <authorList>
            <person name="Furuichi M."/>
            <person name="Kawaguchi T."/>
            <person name="Pust M."/>
            <person name="Yasuma K."/>
            <person name="Plichta D."/>
            <person name="Hasegawa N."/>
            <person name="Ohya T."/>
            <person name="Bhattarai S."/>
            <person name="Sasajima S."/>
            <person name="Aoto Y."/>
            <person name="Tuganbaev T."/>
            <person name="Yaginuma M."/>
            <person name="Ueda M."/>
            <person name="Okahashi N."/>
            <person name="Amafuji K."/>
            <person name="Kiridooshi Y."/>
            <person name="Sugita K."/>
            <person name="Strazar M."/>
            <person name="Skelly A."/>
            <person name="Suda W."/>
            <person name="Hattori M."/>
            <person name="Nakamoto N."/>
            <person name="Caballero S."/>
            <person name="Norman J."/>
            <person name="Olle B."/>
            <person name="Tanoue T."/>
            <person name="Arita M."/>
            <person name="Bucci V."/>
            <person name="Atarashi K."/>
            <person name="Xavier R."/>
            <person name="Honda K."/>
        </authorList>
    </citation>
    <scope>NUCLEOTIDE SEQUENCE [LARGE SCALE GENOMIC DNA]</scope>
    <source>
        <strain evidence="4">k04-0078-D8-1</strain>
    </source>
</reference>
<keyword evidence="4" id="KW-1185">Reference proteome</keyword>
<protein>
    <recommendedName>
        <fullName evidence="2">Peptidoglycan binding-like domain-containing protein</fullName>
    </recommendedName>
</protein>
<dbReference type="PANTHER" id="PTHR34135:SF2">
    <property type="entry name" value="LYSOZYME"/>
    <property type="match status" value="1"/>
</dbReference>
<dbReference type="InterPro" id="IPR036365">
    <property type="entry name" value="PGBD-like_sf"/>
</dbReference>
<organism evidence="3 4">
    <name type="scientific">Blautia hominis</name>
    <dbReference type="NCBI Taxonomy" id="2025493"/>
    <lineage>
        <taxon>Bacteria</taxon>
        <taxon>Bacillati</taxon>
        <taxon>Bacillota</taxon>
        <taxon>Clostridia</taxon>
        <taxon>Lachnospirales</taxon>
        <taxon>Lachnospiraceae</taxon>
        <taxon>Blautia</taxon>
    </lineage>
</organism>
<dbReference type="CDD" id="cd06414">
    <property type="entry name" value="GH25_LytC-like"/>
    <property type="match status" value="1"/>
</dbReference>
<comment type="similarity">
    <text evidence="1">Belongs to the glycosyl hydrolase 25 family.</text>
</comment>
<gene>
    <name evidence="3" type="ORF">K040078D81_31240</name>
</gene>
<evidence type="ECO:0000256" key="1">
    <source>
        <dbReference type="ARBA" id="ARBA00010646"/>
    </source>
</evidence>
<dbReference type="InterPro" id="IPR002477">
    <property type="entry name" value="Peptidoglycan-bd-like"/>
</dbReference>
<evidence type="ECO:0000313" key="4">
    <source>
        <dbReference type="Proteomes" id="UP001600943"/>
    </source>
</evidence>
<accession>A0ABQ0BC34</accession>
<dbReference type="SUPFAM" id="SSF47090">
    <property type="entry name" value="PGBD-like"/>
    <property type="match status" value="1"/>
</dbReference>
<dbReference type="SUPFAM" id="SSF51445">
    <property type="entry name" value="(Trans)glycosidases"/>
    <property type="match status" value="1"/>
</dbReference>
<proteinExistence type="inferred from homology"/>
<dbReference type="Proteomes" id="UP001600943">
    <property type="component" value="Unassembled WGS sequence"/>
</dbReference>
<dbReference type="PROSITE" id="PS51904">
    <property type="entry name" value="GLYCOSYL_HYDROL_F25_2"/>
    <property type="match status" value="1"/>
</dbReference>
<evidence type="ECO:0000313" key="3">
    <source>
        <dbReference type="EMBL" id="GAA6409007.1"/>
    </source>
</evidence>
<dbReference type="EMBL" id="BAABYW010000001">
    <property type="protein sequence ID" value="GAA6409007.1"/>
    <property type="molecule type" value="Genomic_DNA"/>
</dbReference>
<dbReference type="Gene3D" id="1.10.101.10">
    <property type="entry name" value="PGBD-like superfamily/PGBD"/>
    <property type="match status" value="1"/>
</dbReference>
<dbReference type="Gene3D" id="3.20.20.80">
    <property type="entry name" value="Glycosidases"/>
    <property type="match status" value="1"/>
</dbReference>
<dbReference type="Pfam" id="PF01183">
    <property type="entry name" value="Glyco_hydro_25"/>
    <property type="match status" value="1"/>
</dbReference>
<dbReference type="InterPro" id="IPR002053">
    <property type="entry name" value="Glyco_hydro_25"/>
</dbReference>
<evidence type="ECO:0000259" key="2">
    <source>
        <dbReference type="Pfam" id="PF01471"/>
    </source>
</evidence>
<feature type="domain" description="Peptidoglycan binding-like" evidence="2">
    <location>
        <begin position="304"/>
        <end position="358"/>
    </location>
</feature>
<name>A0ABQ0BC34_9FIRM</name>
<dbReference type="PANTHER" id="PTHR34135">
    <property type="entry name" value="LYSOZYME"/>
    <property type="match status" value="1"/>
</dbReference>
<dbReference type="RefSeq" id="WP_390406452.1">
    <property type="nucleotide sequence ID" value="NZ_BAABYW010000001.1"/>
</dbReference>
<dbReference type="Pfam" id="PF01471">
    <property type="entry name" value="PG_binding_1"/>
    <property type="match status" value="1"/>
</dbReference>
<comment type="caution">
    <text evidence="3">The sequence shown here is derived from an EMBL/GenBank/DDBJ whole genome shotgun (WGS) entry which is preliminary data.</text>
</comment>
<sequence length="360" mass="39770">MGIQKIIDVSEHNGKINWEKARSHIDGVIIRCGYGMDMTSQDDKHWKRNADECTRLGIPFGVYLYSYANTEGKSRSEAAHVLRLIKKYKLSFPVYLDLEEEHSPDTRAHAVHGAKIFADIVGRAGYVVGIYANENWYKNIIGSSLDKYTKWVAKYSSQAPDVTGVDIWQYTSSGNVPGLTGNNGMVDINYCYRDFVKEITDKNNIAGQESGSISTVLPDITQAVSGGNKVIKDGQIHLNNFTGLDISADGVRGIETIKGGIMVLQTALNMDYHTGLNIDGIWGPKSDKTLEHHYVCRGECQYMVTAVEILLMLKGYNPNGVECPGSFGSELESAVRQYQNDHGLTVDGIAGRNTFKSLIV</sequence>
<dbReference type="InterPro" id="IPR017853">
    <property type="entry name" value="GH"/>
</dbReference>
<dbReference type="InterPro" id="IPR036366">
    <property type="entry name" value="PGBDSf"/>
</dbReference>